<comment type="subcellular location">
    <subcellularLocation>
        <location evidence="1">Cell membrane</location>
        <topology evidence="1">Multi-pass membrane protein</topology>
    </subcellularLocation>
</comment>
<dbReference type="Proteomes" id="UP000288215">
    <property type="component" value="Unassembled WGS sequence"/>
</dbReference>
<feature type="transmembrane region" description="Helical" evidence="8">
    <location>
        <begin position="282"/>
        <end position="306"/>
    </location>
</feature>
<dbReference type="PANTHER" id="PTHR46494:SF1">
    <property type="entry name" value="CORA FAMILY METAL ION TRANSPORTER (EUROFUNG)"/>
    <property type="match status" value="1"/>
</dbReference>
<dbReference type="CDD" id="cd12822">
    <property type="entry name" value="TmCorA-like"/>
    <property type="match status" value="1"/>
</dbReference>
<keyword evidence="3" id="KW-0813">Transport</keyword>
<dbReference type="InterPro" id="IPR002523">
    <property type="entry name" value="MgTranspt_CorA/ZnTranspt_ZntB"/>
</dbReference>
<dbReference type="GO" id="GO:0015095">
    <property type="term" value="F:magnesium ion transmembrane transporter activity"/>
    <property type="evidence" value="ECO:0007669"/>
    <property type="project" value="TreeGrafter"/>
</dbReference>
<dbReference type="InterPro" id="IPR045861">
    <property type="entry name" value="CorA_cytoplasmic_dom"/>
</dbReference>
<keyword evidence="7 8" id="KW-0472">Membrane</keyword>
<dbReference type="Gene3D" id="3.30.460.20">
    <property type="entry name" value="CorA soluble domain-like"/>
    <property type="match status" value="1"/>
</dbReference>
<dbReference type="GO" id="GO:0005886">
    <property type="term" value="C:plasma membrane"/>
    <property type="evidence" value="ECO:0007669"/>
    <property type="project" value="UniProtKB-SubCell"/>
</dbReference>
<evidence type="ECO:0008006" key="11">
    <source>
        <dbReference type="Google" id="ProtNLM"/>
    </source>
</evidence>
<dbReference type="SUPFAM" id="SSF144083">
    <property type="entry name" value="Magnesium transport protein CorA, transmembrane region"/>
    <property type="match status" value="1"/>
</dbReference>
<reference evidence="9 10" key="1">
    <citation type="submission" date="2018-12" db="EMBL/GenBank/DDBJ databases">
        <title>The complete genome of the methanogenic archaea of the candidate phylum Verstraetearchaeota, obtained from the metagenome of underground thermal water.</title>
        <authorList>
            <person name="Kadnikov V.V."/>
            <person name="Mardanov A.V."/>
            <person name="Beletsky A.V."/>
            <person name="Karnachuk O.V."/>
            <person name="Ravin N.V."/>
        </authorList>
    </citation>
    <scope>NUCLEOTIDE SEQUENCE [LARGE SCALE GENOMIC DNA]</scope>
    <source>
        <strain evidence="9">Ch88</strain>
    </source>
</reference>
<dbReference type="AlphaFoldDB" id="A0A3S3RF96"/>
<evidence type="ECO:0000313" key="10">
    <source>
        <dbReference type="Proteomes" id="UP000288215"/>
    </source>
</evidence>
<proteinExistence type="inferred from homology"/>
<evidence type="ECO:0000256" key="1">
    <source>
        <dbReference type="ARBA" id="ARBA00004651"/>
    </source>
</evidence>
<comment type="caution">
    <text evidence="9">The sequence shown here is derived from an EMBL/GenBank/DDBJ whole genome shotgun (WGS) entry which is preliminary data.</text>
</comment>
<accession>A0A3S3RF96</accession>
<sequence length="312" mass="35872">MRRLQCGGVVWIDLEKPNREEVMELGKLFPFHPLNLEDCLSRTQLTKLERHEDHIFLVVRFPVKCGDLSCSPSQISFFLGNDYLVTIHDGSIAAMKEVFDSCETLTKQNQKVTWDGVGSLFYTIISKIVDSLFPVMEMMMDRIEELEDRIFSEQHDALFEVANLRRSVSDLRRIISPFRKVVADISIAVSEVTGDDLKVYFDDVKDRVERIWELSETCKELVEIFKDTDFTLYQRRMNRALVILTVIFTITIPATIVGTFYGMNIPMPGSAVELTEGLPTFLGPWTTFIFVLLFSLLPAALMLAYFKRIGWI</sequence>
<dbReference type="GO" id="GO:0000287">
    <property type="term" value="F:magnesium ion binding"/>
    <property type="evidence" value="ECO:0007669"/>
    <property type="project" value="TreeGrafter"/>
</dbReference>
<keyword evidence="5 8" id="KW-0812">Transmembrane</keyword>
<gene>
    <name evidence="9" type="ORF">Metus_0078</name>
</gene>
<evidence type="ECO:0000313" key="9">
    <source>
        <dbReference type="EMBL" id="RWX74053.1"/>
    </source>
</evidence>
<organism evidence="9 10">
    <name type="scientific">Methanosuratincola subterraneus</name>
    <dbReference type="NCBI Taxonomy" id="2593994"/>
    <lineage>
        <taxon>Archaea</taxon>
        <taxon>Thermoproteota</taxon>
        <taxon>Methanosuratincolia</taxon>
        <taxon>Candidatus Methanomethylicales</taxon>
        <taxon>Candidatus Methanomethylicaceae</taxon>
        <taxon>Candidatus Methanosuratincola (ex Vanwonterghem et al. 2016)</taxon>
    </lineage>
</organism>
<comment type="similarity">
    <text evidence="2">Belongs to the CorA metal ion transporter (MIT) (TC 1.A.35) family.</text>
</comment>
<dbReference type="Gene3D" id="1.20.58.340">
    <property type="entry name" value="Magnesium transport protein CorA, transmembrane region"/>
    <property type="match status" value="2"/>
</dbReference>
<evidence type="ECO:0000256" key="4">
    <source>
        <dbReference type="ARBA" id="ARBA00022475"/>
    </source>
</evidence>
<feature type="transmembrane region" description="Helical" evidence="8">
    <location>
        <begin position="240"/>
        <end position="262"/>
    </location>
</feature>
<dbReference type="GO" id="GO:0015087">
    <property type="term" value="F:cobalt ion transmembrane transporter activity"/>
    <property type="evidence" value="ECO:0007669"/>
    <property type="project" value="TreeGrafter"/>
</dbReference>
<evidence type="ECO:0000256" key="6">
    <source>
        <dbReference type="ARBA" id="ARBA00022989"/>
    </source>
</evidence>
<dbReference type="SUPFAM" id="SSF143865">
    <property type="entry name" value="CorA soluble domain-like"/>
    <property type="match status" value="1"/>
</dbReference>
<evidence type="ECO:0000256" key="2">
    <source>
        <dbReference type="ARBA" id="ARBA00009765"/>
    </source>
</evidence>
<name>A0A3S3RF96_METS7</name>
<dbReference type="InterPro" id="IPR045863">
    <property type="entry name" value="CorA_TM1_TM2"/>
</dbReference>
<evidence type="ECO:0000256" key="7">
    <source>
        <dbReference type="ARBA" id="ARBA00023136"/>
    </source>
</evidence>
<protein>
    <recommendedName>
        <fullName evidence="11">Magnesium transporter</fullName>
    </recommendedName>
</protein>
<dbReference type="PANTHER" id="PTHR46494">
    <property type="entry name" value="CORA FAMILY METAL ION TRANSPORTER (EUROFUNG)"/>
    <property type="match status" value="1"/>
</dbReference>
<keyword evidence="6 8" id="KW-1133">Transmembrane helix</keyword>
<dbReference type="Pfam" id="PF01544">
    <property type="entry name" value="CorA"/>
    <property type="match status" value="1"/>
</dbReference>
<dbReference type="GO" id="GO:0050897">
    <property type="term" value="F:cobalt ion binding"/>
    <property type="evidence" value="ECO:0007669"/>
    <property type="project" value="TreeGrafter"/>
</dbReference>
<evidence type="ECO:0000256" key="8">
    <source>
        <dbReference type="SAM" id="Phobius"/>
    </source>
</evidence>
<dbReference type="EMBL" id="RXGA01000001">
    <property type="protein sequence ID" value="RWX74053.1"/>
    <property type="molecule type" value="Genomic_DNA"/>
</dbReference>
<keyword evidence="4" id="KW-1003">Cell membrane</keyword>
<evidence type="ECO:0000256" key="3">
    <source>
        <dbReference type="ARBA" id="ARBA00022448"/>
    </source>
</evidence>
<evidence type="ECO:0000256" key="5">
    <source>
        <dbReference type="ARBA" id="ARBA00022692"/>
    </source>
</evidence>